<dbReference type="FunFam" id="3.40.50.300:FF:000973">
    <property type="entry name" value="Multidrug resistance-associated protein 4"/>
    <property type="match status" value="1"/>
</dbReference>
<dbReference type="EC" id="7.6.2.2" evidence="3"/>
<feature type="domain" description="ABC transmembrane type-1" evidence="15">
    <location>
        <begin position="296"/>
        <end position="582"/>
    </location>
</feature>
<dbReference type="GO" id="GO:0016887">
    <property type="term" value="F:ATP hydrolysis activity"/>
    <property type="evidence" value="ECO:0007669"/>
    <property type="project" value="InterPro"/>
</dbReference>
<feature type="transmembrane region" description="Helical" evidence="13">
    <location>
        <begin position="76"/>
        <end position="97"/>
    </location>
</feature>
<dbReference type="FunFam" id="1.20.1560.10:FF:000037">
    <property type="entry name" value="ATP-binding cassette subfamily C member 10"/>
    <property type="match status" value="1"/>
</dbReference>
<dbReference type="PROSITE" id="PS50929">
    <property type="entry name" value="ABC_TM1F"/>
    <property type="match status" value="2"/>
</dbReference>
<dbReference type="Pfam" id="PF00005">
    <property type="entry name" value="ABC_tran"/>
    <property type="match status" value="2"/>
</dbReference>
<evidence type="ECO:0000256" key="11">
    <source>
        <dbReference type="ARBA" id="ARBA00023136"/>
    </source>
</evidence>
<feature type="transmembrane region" description="Helical" evidence="13">
    <location>
        <begin position="164"/>
        <end position="186"/>
    </location>
</feature>
<dbReference type="CDD" id="cd03244">
    <property type="entry name" value="ABCC_MRP_domain2"/>
    <property type="match status" value="1"/>
</dbReference>
<dbReference type="PANTHER" id="PTHR24223:SF330">
    <property type="entry name" value="ATP-BINDING CASSETTE SUB-FAMILY C MEMBER 10"/>
    <property type="match status" value="1"/>
</dbReference>
<feature type="transmembrane region" description="Helical" evidence="13">
    <location>
        <begin position="1145"/>
        <end position="1164"/>
    </location>
</feature>
<keyword evidence="6" id="KW-0677">Repeat</keyword>
<name>A0A922KZ78_DERFA</name>
<keyword evidence="8" id="KW-0067">ATP-binding</keyword>
<dbReference type="InterPro" id="IPR027417">
    <property type="entry name" value="P-loop_NTPase"/>
</dbReference>
<dbReference type="InterPro" id="IPR017871">
    <property type="entry name" value="ABC_transporter-like_CS"/>
</dbReference>
<keyword evidence="10 13" id="KW-1133">Transmembrane helix</keyword>
<evidence type="ECO:0000256" key="9">
    <source>
        <dbReference type="ARBA" id="ARBA00022967"/>
    </source>
</evidence>
<protein>
    <recommendedName>
        <fullName evidence="3">ABC-type xenobiotic transporter</fullName>
        <ecNumber evidence="3">7.6.2.2</ecNumber>
    </recommendedName>
</protein>
<comment type="subcellular location">
    <subcellularLocation>
        <location evidence="1">Membrane</location>
        <topology evidence="1">Multi-pass membrane protein</topology>
    </subcellularLocation>
</comment>
<feature type="transmembrane region" description="Helical" evidence="13">
    <location>
        <begin position="439"/>
        <end position="457"/>
    </location>
</feature>
<feature type="transmembrane region" description="Helical" evidence="13">
    <location>
        <begin position="954"/>
        <end position="980"/>
    </location>
</feature>
<feature type="domain" description="ABC transporter" evidence="14">
    <location>
        <begin position="1242"/>
        <end position="1454"/>
    </location>
</feature>
<comment type="catalytic activity">
    <reaction evidence="12">
        <text>ATP + H2O + xenobioticSide 1 = ADP + phosphate + xenobioticSide 2.</text>
        <dbReference type="EC" id="7.6.2.2"/>
    </reaction>
</comment>
<feature type="domain" description="ABC transporter" evidence="14">
    <location>
        <begin position="616"/>
        <end position="859"/>
    </location>
</feature>
<dbReference type="FunFam" id="3.40.50.300:FF:000838">
    <property type="entry name" value="ABC multidrug transporter (Eurofung)"/>
    <property type="match status" value="1"/>
</dbReference>
<keyword evidence="11 13" id="KW-0472">Membrane</keyword>
<evidence type="ECO:0000313" key="16">
    <source>
        <dbReference type="EMBL" id="KAH9497938.1"/>
    </source>
</evidence>
<dbReference type="FunFam" id="1.20.1560.10:FF:000013">
    <property type="entry name" value="ABC transporter C family member 2"/>
    <property type="match status" value="1"/>
</dbReference>
<feature type="domain" description="ABC transmembrane type-1" evidence="15">
    <location>
        <begin position="914"/>
        <end position="1201"/>
    </location>
</feature>
<keyword evidence="5 13" id="KW-0812">Transmembrane</keyword>
<keyword evidence="4" id="KW-0813">Transport</keyword>
<evidence type="ECO:0000256" key="3">
    <source>
        <dbReference type="ARBA" id="ARBA00012191"/>
    </source>
</evidence>
<sequence>MNLNFICNNSNQQSIIHHSNHIYHLDDCFQQTFLVLPIYFCLLIYCSYQLGFYSYTTNSNHHSSSSSLHRQKCIHSIASILLAVIIICNSIIMFVIMNIRITIITVKLAALMKIFTIIVYGFQFSTSRYDQKSKNYPLKFVLFSVILLHISECLTSYFDDSDNRLSFLLFISCVCWFLHILFFIIITSDNKRQSIDQQLLINDDSVELNNNQSFESDEHQSIISQIFFIWVSPLLEKGQYDDYRKINSSDDLFKLPESLSAHTLNPSILAYLDCDHGRKKRPLIRYIFSHFYGHFLLLGLLKLFADAMNMLFPIFLNRLLLYLENNDENVPKTTRGFTFATGLLICTLLNTVCISYFNFQMSKIALKIRTILIMMTYNKLLRCRKTQLMNQFDTGQILNLANTDVERVINLVPSLFQFISLPIQLIITIYLLYTEVQLVFISAIIFIVILIPINKLICDRIKKLSEKLMLWKDKRIRLMSECLKGIRTIKFHAWESIFFTRIQSLRLNEIKYLKYRKYLDALCVYFWATTPVIISSLVFTTYVWFNGDNQLTSSKVFTTLALLGMLIMPLNALPWILNGLIESLVSLRRLNRFYRLSEQNPDEDIGWINEHENILFQCNNCSFSYSNSDEQQQQQQQNFKLRDINVEIVKGKFIGITGRVGSGKSSLIKSMLNELNKINDDYGSGGSSTIRINQCCRHRGIGYVSQEPWIQDTTIRKNILFGKTFDMEFYNEIIDACELREDFQQFAHGDQTIVGNHGATLSGGQKSRITLARALYQNFSVYLADEPFASLDQQVARKIYQKCFLSILKNKSVILVTNHIEYLKDSFIIYYMDNGRITHSYLSADRLIDFDEMLDQSQQPDRNETDNEKMVVQQQQDQCEMNEELEEEREHGKIKFTVYIGYIYSIGYFLFTMIIVSICLMQITRSASDFWLSIWTSSTKQNEQQSNGSSSTMFYLFIFIAIGIGNSIITLIRAFLFAYGGVQAAINVHDQLLESLFQTSTLLFDLVSFGILINRFSSDMFNVDDALPFTLNIFLAQLSSLLIGLFVTIYGMPWISIVFIVLTIPYYMIQEYYRKTSRELKRISATTLSPIYSQLDDTIQGLTIIRSYRQNNRFKNEFYEKINIYNRVQYAINAIQQWLNLRLQMIGAIITCSVAFIAVYIHYYNQQQSINSSLIGLSLVYSLSLTNLLNGTFQAFTQTELDLISIERIRKLVEKLHDYKEENYSDDNPQIWDVSWPSEGNIRFNNVSMRYRNDLPLVLKNVSFEIGAGEHVAIIGRTGSGKSSLFQTLFRLVDIETGQIYVDGVDLKSINRKTIRSRIHIIPQDAFMFNGTIRDNLDPQHRYRDDEIWTALFDCKINILIDSLGGLDGQIDGENGMNLSIGQRHLFCLARAVLNKCKIICMDEIMANIDNETGKILDELIDTIFNQTTIVHIAHKLDSLRNYDRTIIMNDGMIC</sequence>
<feature type="transmembrane region" description="Helical" evidence="13">
    <location>
        <begin position="522"/>
        <end position="545"/>
    </location>
</feature>
<evidence type="ECO:0000256" key="7">
    <source>
        <dbReference type="ARBA" id="ARBA00022741"/>
    </source>
</evidence>
<feature type="transmembrane region" description="Helical" evidence="13">
    <location>
        <begin position="291"/>
        <end position="316"/>
    </location>
</feature>
<feature type="transmembrane region" description="Helical" evidence="13">
    <location>
        <begin position="103"/>
        <end position="124"/>
    </location>
</feature>
<feature type="transmembrane region" description="Helical" evidence="13">
    <location>
        <begin position="899"/>
        <end position="923"/>
    </location>
</feature>
<dbReference type="GO" id="GO:0008559">
    <property type="term" value="F:ABC-type xenobiotic transporter activity"/>
    <property type="evidence" value="ECO:0007669"/>
    <property type="project" value="UniProtKB-EC"/>
</dbReference>
<evidence type="ECO:0000259" key="15">
    <source>
        <dbReference type="PROSITE" id="PS50929"/>
    </source>
</evidence>
<dbReference type="InterPro" id="IPR050173">
    <property type="entry name" value="ABC_transporter_C-like"/>
</dbReference>
<dbReference type="CDD" id="cd18598">
    <property type="entry name" value="ABC_6TM_MRP7_D1_like"/>
    <property type="match status" value="1"/>
</dbReference>
<dbReference type="Gene3D" id="1.20.1560.10">
    <property type="entry name" value="ABC transporter type 1, transmembrane domain"/>
    <property type="match status" value="2"/>
</dbReference>
<dbReference type="PROSITE" id="PS50893">
    <property type="entry name" value="ABC_TRANSPORTER_2"/>
    <property type="match status" value="2"/>
</dbReference>
<dbReference type="EMBL" id="ASGP02000007">
    <property type="protein sequence ID" value="KAH9497938.1"/>
    <property type="molecule type" value="Genomic_DNA"/>
</dbReference>
<comment type="caution">
    <text evidence="16">The sequence shown here is derived from an EMBL/GenBank/DDBJ whole genome shotgun (WGS) entry which is preliminary data.</text>
</comment>
<evidence type="ECO:0000256" key="1">
    <source>
        <dbReference type="ARBA" id="ARBA00004141"/>
    </source>
</evidence>
<feature type="transmembrane region" description="Helical" evidence="13">
    <location>
        <begin position="557"/>
        <end position="581"/>
    </location>
</feature>
<evidence type="ECO:0000256" key="4">
    <source>
        <dbReference type="ARBA" id="ARBA00022448"/>
    </source>
</evidence>
<evidence type="ECO:0000256" key="6">
    <source>
        <dbReference type="ARBA" id="ARBA00022737"/>
    </source>
</evidence>
<dbReference type="SMART" id="SM00382">
    <property type="entry name" value="AAA"/>
    <property type="match status" value="2"/>
</dbReference>
<reference evidence="16" key="1">
    <citation type="submission" date="2013-05" db="EMBL/GenBank/DDBJ databases">
        <authorList>
            <person name="Yim A.K.Y."/>
            <person name="Chan T.F."/>
            <person name="Ji K.M."/>
            <person name="Liu X.Y."/>
            <person name="Zhou J.W."/>
            <person name="Li R.Q."/>
            <person name="Yang K.Y."/>
            <person name="Li J."/>
            <person name="Li M."/>
            <person name="Law P.T.W."/>
            <person name="Wu Y.L."/>
            <person name="Cai Z.L."/>
            <person name="Qin H."/>
            <person name="Bao Y."/>
            <person name="Leung R.K.K."/>
            <person name="Ng P.K.S."/>
            <person name="Zou J."/>
            <person name="Zhong X.J."/>
            <person name="Ran P.X."/>
            <person name="Zhong N.S."/>
            <person name="Liu Z.G."/>
            <person name="Tsui S.K.W."/>
        </authorList>
    </citation>
    <scope>NUCLEOTIDE SEQUENCE</scope>
    <source>
        <strain evidence="16">Derf</strain>
        <tissue evidence="16">Whole organism</tissue>
    </source>
</reference>
<evidence type="ECO:0000313" key="17">
    <source>
        <dbReference type="Proteomes" id="UP000790347"/>
    </source>
</evidence>
<dbReference type="PANTHER" id="PTHR24223">
    <property type="entry name" value="ATP-BINDING CASSETTE SUB-FAMILY C"/>
    <property type="match status" value="1"/>
</dbReference>
<feature type="transmembrane region" description="Helical" evidence="13">
    <location>
        <begin position="992"/>
        <end position="1013"/>
    </location>
</feature>
<dbReference type="InterPro" id="IPR036640">
    <property type="entry name" value="ABC1_TM_sf"/>
</dbReference>
<dbReference type="SUPFAM" id="SSF52540">
    <property type="entry name" value="P-loop containing nucleoside triphosphate hydrolases"/>
    <property type="match status" value="2"/>
</dbReference>
<evidence type="ECO:0000259" key="14">
    <source>
        <dbReference type="PROSITE" id="PS50893"/>
    </source>
</evidence>
<keyword evidence="17" id="KW-1185">Reference proteome</keyword>
<evidence type="ECO:0000256" key="12">
    <source>
        <dbReference type="ARBA" id="ARBA00034018"/>
    </source>
</evidence>
<dbReference type="InterPro" id="IPR011527">
    <property type="entry name" value="ABC1_TM_dom"/>
</dbReference>
<dbReference type="InterPro" id="IPR003593">
    <property type="entry name" value="AAA+_ATPase"/>
</dbReference>
<feature type="transmembrane region" description="Helical" evidence="13">
    <location>
        <begin position="136"/>
        <end position="158"/>
    </location>
</feature>
<keyword evidence="9" id="KW-1278">Translocase</keyword>
<evidence type="ECO:0000256" key="8">
    <source>
        <dbReference type="ARBA" id="ARBA00022840"/>
    </source>
</evidence>
<dbReference type="GO" id="GO:0016020">
    <property type="term" value="C:membrane"/>
    <property type="evidence" value="ECO:0007669"/>
    <property type="project" value="UniProtKB-SubCell"/>
</dbReference>
<gene>
    <name evidence="16" type="primary">ABCC10</name>
    <name evidence="16" type="ORF">DERF_013871</name>
</gene>
<reference evidence="16" key="2">
    <citation type="journal article" date="2022" name="Res Sq">
        <title>Comparative Genomics Reveals Insights into the Divergent Evolution of Astigmatic Mites and Household Pest Adaptations.</title>
        <authorList>
            <person name="Xiong Q."/>
            <person name="Wan A.T.-Y."/>
            <person name="Liu X.-Y."/>
            <person name="Fung C.S.-H."/>
            <person name="Xiao X."/>
            <person name="Malainual N."/>
            <person name="Hou J."/>
            <person name="Wang L."/>
            <person name="Wang M."/>
            <person name="Yang K."/>
            <person name="Cui Y."/>
            <person name="Leung E."/>
            <person name="Nong W."/>
            <person name="Shin S.-K."/>
            <person name="Au S."/>
            <person name="Jeong K.Y."/>
            <person name="Chew F.T."/>
            <person name="Hui J."/>
            <person name="Leung T.F."/>
            <person name="Tungtrongchitr A."/>
            <person name="Zhong N."/>
            <person name="Liu Z."/>
            <person name="Tsui S."/>
        </authorList>
    </citation>
    <scope>NUCLEOTIDE SEQUENCE</scope>
    <source>
        <strain evidence="16">Derf</strain>
        <tissue evidence="16">Whole organism</tissue>
    </source>
</reference>
<dbReference type="InterPro" id="IPR003439">
    <property type="entry name" value="ABC_transporter-like_ATP-bd"/>
</dbReference>
<feature type="transmembrane region" description="Helical" evidence="13">
    <location>
        <begin position="33"/>
        <end position="55"/>
    </location>
</feature>
<proteinExistence type="inferred from homology"/>
<dbReference type="CDD" id="cd18605">
    <property type="entry name" value="ABC_6TM_MRP7_D2_like"/>
    <property type="match status" value="1"/>
</dbReference>
<dbReference type="Proteomes" id="UP000790347">
    <property type="component" value="Unassembled WGS sequence"/>
</dbReference>
<dbReference type="GO" id="GO:0005524">
    <property type="term" value="F:ATP binding"/>
    <property type="evidence" value="ECO:0007669"/>
    <property type="project" value="UniProtKB-KW"/>
</dbReference>
<dbReference type="Pfam" id="PF00664">
    <property type="entry name" value="ABC_membrane"/>
    <property type="match status" value="2"/>
</dbReference>
<evidence type="ECO:0000256" key="13">
    <source>
        <dbReference type="SAM" id="Phobius"/>
    </source>
</evidence>
<comment type="similarity">
    <text evidence="2">Belongs to the ABC transporter superfamily. ABCC family. Conjugate transporter (TC 3.A.1.208) subfamily.</text>
</comment>
<dbReference type="SUPFAM" id="SSF90123">
    <property type="entry name" value="ABC transporter transmembrane region"/>
    <property type="match status" value="2"/>
</dbReference>
<feature type="transmembrane region" description="Helical" evidence="13">
    <location>
        <begin position="1033"/>
        <end position="1066"/>
    </location>
</feature>
<dbReference type="CDD" id="cd03250">
    <property type="entry name" value="ABCC_MRP_domain1"/>
    <property type="match status" value="1"/>
</dbReference>
<evidence type="ECO:0000256" key="2">
    <source>
        <dbReference type="ARBA" id="ARBA00009726"/>
    </source>
</evidence>
<dbReference type="PROSITE" id="PS00211">
    <property type="entry name" value="ABC_TRANSPORTER_1"/>
    <property type="match status" value="1"/>
</dbReference>
<dbReference type="Gene3D" id="3.40.50.300">
    <property type="entry name" value="P-loop containing nucleotide triphosphate hydrolases"/>
    <property type="match status" value="2"/>
</dbReference>
<evidence type="ECO:0000256" key="5">
    <source>
        <dbReference type="ARBA" id="ARBA00022692"/>
    </source>
</evidence>
<feature type="transmembrane region" description="Helical" evidence="13">
    <location>
        <begin position="336"/>
        <end position="359"/>
    </location>
</feature>
<accession>A0A922KZ78</accession>
<feature type="transmembrane region" description="Helical" evidence="13">
    <location>
        <begin position="415"/>
        <end position="433"/>
    </location>
</feature>
<evidence type="ECO:0000256" key="10">
    <source>
        <dbReference type="ARBA" id="ARBA00022989"/>
    </source>
</evidence>
<organism evidence="16 17">
    <name type="scientific">Dermatophagoides farinae</name>
    <name type="common">American house dust mite</name>
    <dbReference type="NCBI Taxonomy" id="6954"/>
    <lineage>
        <taxon>Eukaryota</taxon>
        <taxon>Metazoa</taxon>
        <taxon>Ecdysozoa</taxon>
        <taxon>Arthropoda</taxon>
        <taxon>Chelicerata</taxon>
        <taxon>Arachnida</taxon>
        <taxon>Acari</taxon>
        <taxon>Acariformes</taxon>
        <taxon>Sarcoptiformes</taxon>
        <taxon>Astigmata</taxon>
        <taxon>Psoroptidia</taxon>
        <taxon>Analgoidea</taxon>
        <taxon>Pyroglyphidae</taxon>
        <taxon>Dermatophagoidinae</taxon>
        <taxon>Dermatophagoides</taxon>
    </lineage>
</organism>
<keyword evidence="7" id="KW-0547">Nucleotide-binding</keyword>